<reference evidence="4" key="1">
    <citation type="journal article" date="2019" name="Int. J. Syst. Evol. Microbiol.">
        <title>The Global Catalogue of Microorganisms (GCM) 10K type strain sequencing project: providing services to taxonomists for standard genome sequencing and annotation.</title>
        <authorList>
            <consortium name="The Broad Institute Genomics Platform"/>
            <consortium name="The Broad Institute Genome Sequencing Center for Infectious Disease"/>
            <person name="Wu L."/>
            <person name="Ma J."/>
        </authorList>
    </citation>
    <scope>NUCLEOTIDE SEQUENCE [LARGE SCALE GENOMIC DNA]</scope>
    <source>
        <strain evidence="4">JCM 18410</strain>
    </source>
</reference>
<protein>
    <recommendedName>
        <fullName evidence="5">CU044_5270 family protein</fullName>
    </recommendedName>
</protein>
<keyword evidence="4" id="KW-1185">Reference proteome</keyword>
<evidence type="ECO:0000313" key="3">
    <source>
        <dbReference type="EMBL" id="GAA5064739.1"/>
    </source>
</evidence>
<name>A0ABP9KUF9_9ACTN</name>
<feature type="region of interest" description="Disordered" evidence="1">
    <location>
        <begin position="182"/>
        <end position="202"/>
    </location>
</feature>
<evidence type="ECO:0008006" key="5">
    <source>
        <dbReference type="Google" id="ProtNLM"/>
    </source>
</evidence>
<dbReference type="Proteomes" id="UP001500124">
    <property type="component" value="Unassembled WGS sequence"/>
</dbReference>
<keyword evidence="2" id="KW-0472">Membrane</keyword>
<keyword evidence="2" id="KW-1133">Transmembrane helix</keyword>
<keyword evidence="2" id="KW-0812">Transmembrane</keyword>
<organism evidence="3 4">
    <name type="scientific">Streptomyces similanensis</name>
    <dbReference type="NCBI Taxonomy" id="1274988"/>
    <lineage>
        <taxon>Bacteria</taxon>
        <taxon>Bacillati</taxon>
        <taxon>Actinomycetota</taxon>
        <taxon>Actinomycetes</taxon>
        <taxon>Kitasatosporales</taxon>
        <taxon>Streptomycetaceae</taxon>
        <taxon>Streptomyces</taxon>
    </lineage>
</organism>
<evidence type="ECO:0000256" key="2">
    <source>
        <dbReference type="SAM" id="Phobius"/>
    </source>
</evidence>
<feature type="transmembrane region" description="Helical" evidence="2">
    <location>
        <begin position="47"/>
        <end position="66"/>
    </location>
</feature>
<gene>
    <name evidence="3" type="ORF">GCM10023336_45180</name>
</gene>
<accession>A0ABP9KUF9</accession>
<feature type="region of interest" description="Disordered" evidence="1">
    <location>
        <begin position="1"/>
        <end position="22"/>
    </location>
</feature>
<sequence length="332" mass="36401">MRDLDQTLRSMNPAPAGEPADQTKLESILATSRAVGPARARRGRSKWTWIAGVATVTAAALAYVTLDPFGTAAQPAFAVTPPPLHPQKPDRGRPAAEVLEALASRIDKQPDPRPASWKTEHFVWDSWAFYTRVDNIQVTSAIIPERRETWETPDGAARWKVKTLPPVFQSDRQREVWKKAGALGEEPQQSQGDSGPIAVSASEPPATVEGMRKWLANGQNMGAGLLFEVVPERFQDHVLSPAQRAALLRVLASTKGVVYAGTVKDRAGRSGQAFSLTDRFGGLPNKRTLVFDPATGELRAYEEQLQENAGKLNVRPYSVLQYTTFLTAERLP</sequence>
<dbReference type="InterPro" id="IPR047789">
    <property type="entry name" value="CU044_5270-like"/>
</dbReference>
<dbReference type="NCBIfam" id="NF038083">
    <property type="entry name" value="CU044_5270_fam"/>
    <property type="match status" value="1"/>
</dbReference>
<dbReference type="RefSeq" id="WP_345669979.1">
    <property type="nucleotide sequence ID" value="NZ_BAABKC010000066.1"/>
</dbReference>
<evidence type="ECO:0000313" key="4">
    <source>
        <dbReference type="Proteomes" id="UP001500124"/>
    </source>
</evidence>
<comment type="caution">
    <text evidence="3">The sequence shown here is derived from an EMBL/GenBank/DDBJ whole genome shotgun (WGS) entry which is preliminary data.</text>
</comment>
<proteinExistence type="predicted"/>
<evidence type="ECO:0000256" key="1">
    <source>
        <dbReference type="SAM" id="MobiDB-lite"/>
    </source>
</evidence>
<dbReference type="EMBL" id="BAABKC010000066">
    <property type="protein sequence ID" value="GAA5064739.1"/>
    <property type="molecule type" value="Genomic_DNA"/>
</dbReference>